<dbReference type="Pfam" id="PF00106">
    <property type="entry name" value="adh_short"/>
    <property type="match status" value="1"/>
</dbReference>
<dbReference type="PANTHER" id="PTHR44229:SF8">
    <property type="entry name" value="ALCOHOL DEHYDROGENASE-RELATED"/>
    <property type="match status" value="1"/>
</dbReference>
<keyword evidence="2" id="KW-0560">Oxidoreductase</keyword>
<gene>
    <name evidence="4" type="primary">ADH2</name>
    <name evidence="4" type="ORF">Bhyg_06934</name>
</gene>
<dbReference type="InterPro" id="IPR002347">
    <property type="entry name" value="SDR_fam"/>
</dbReference>
<keyword evidence="5" id="KW-1185">Reference proteome</keyword>
<comment type="caution">
    <text evidence="4">The sequence shown here is derived from an EMBL/GenBank/DDBJ whole genome shotgun (WGS) entry which is preliminary data.</text>
</comment>
<evidence type="ECO:0000313" key="5">
    <source>
        <dbReference type="Proteomes" id="UP001151699"/>
    </source>
</evidence>
<dbReference type="GO" id="GO:0005737">
    <property type="term" value="C:cytoplasm"/>
    <property type="evidence" value="ECO:0007669"/>
    <property type="project" value="TreeGrafter"/>
</dbReference>
<evidence type="ECO:0000256" key="2">
    <source>
        <dbReference type="ARBA" id="ARBA00023002"/>
    </source>
</evidence>
<dbReference type="PRINTS" id="PR00080">
    <property type="entry name" value="SDRFAMILY"/>
</dbReference>
<dbReference type="PANTHER" id="PTHR44229">
    <property type="entry name" value="15-HYDROXYPROSTAGLANDIN DEHYDROGENASE [NAD(+)]"/>
    <property type="match status" value="1"/>
</dbReference>
<reference evidence="4" key="1">
    <citation type="submission" date="2022-07" db="EMBL/GenBank/DDBJ databases">
        <authorList>
            <person name="Trinca V."/>
            <person name="Uliana J.V.C."/>
            <person name="Torres T.T."/>
            <person name="Ward R.J."/>
            <person name="Monesi N."/>
        </authorList>
    </citation>
    <scope>NUCLEOTIDE SEQUENCE</scope>
    <source>
        <strain evidence="4">HSMRA1968</strain>
        <tissue evidence="4">Whole embryos</tissue>
    </source>
</reference>
<evidence type="ECO:0000256" key="1">
    <source>
        <dbReference type="ARBA" id="ARBA00006484"/>
    </source>
</evidence>
<dbReference type="InterPro" id="IPR020904">
    <property type="entry name" value="Sc_DH/Rdtase_CS"/>
</dbReference>
<comment type="similarity">
    <text evidence="1 3">Belongs to the short-chain dehydrogenases/reductases (SDR) family.</text>
</comment>
<evidence type="ECO:0000313" key="4">
    <source>
        <dbReference type="EMBL" id="KAJ6641989.1"/>
    </source>
</evidence>
<name>A0A9Q0N1S0_9DIPT</name>
<dbReference type="GO" id="GO:0004022">
    <property type="term" value="F:alcohol dehydrogenase (NAD+) activity"/>
    <property type="evidence" value="ECO:0007669"/>
    <property type="project" value="InterPro"/>
</dbReference>
<dbReference type="AlphaFoldDB" id="A0A9Q0N1S0"/>
<dbReference type="EMBL" id="WJQU01000002">
    <property type="protein sequence ID" value="KAJ6641989.1"/>
    <property type="molecule type" value="Genomic_DNA"/>
</dbReference>
<dbReference type="InterPro" id="IPR036291">
    <property type="entry name" value="NAD(P)-bd_dom_sf"/>
</dbReference>
<dbReference type="PRINTS" id="PR01167">
    <property type="entry name" value="INSADHFAMILY"/>
</dbReference>
<protein>
    <submittedName>
        <fullName evidence="4">Alcohol dehydrogenase 2</fullName>
    </submittedName>
</protein>
<accession>A0A9Q0N1S0</accession>
<dbReference type="OrthoDB" id="417891at2759"/>
<dbReference type="Gene3D" id="3.40.50.720">
    <property type="entry name" value="NAD(P)-binding Rossmann-like Domain"/>
    <property type="match status" value="1"/>
</dbReference>
<proteinExistence type="inferred from homology"/>
<dbReference type="SUPFAM" id="SSF51735">
    <property type="entry name" value="NAD(P)-binding Rossmann-fold domains"/>
    <property type="match status" value="1"/>
</dbReference>
<evidence type="ECO:0000256" key="3">
    <source>
        <dbReference type="RuleBase" id="RU000363"/>
    </source>
</evidence>
<dbReference type="FunFam" id="3.40.50.720:FF:000149">
    <property type="entry name" value="15-hydroxyprostaglandin dehydrogenase [NAD(+)]"/>
    <property type="match status" value="1"/>
</dbReference>
<dbReference type="PRINTS" id="PR01169">
    <property type="entry name" value="CERATITISADH"/>
</dbReference>
<organism evidence="4 5">
    <name type="scientific">Pseudolycoriella hygida</name>
    <dbReference type="NCBI Taxonomy" id="35572"/>
    <lineage>
        <taxon>Eukaryota</taxon>
        <taxon>Metazoa</taxon>
        <taxon>Ecdysozoa</taxon>
        <taxon>Arthropoda</taxon>
        <taxon>Hexapoda</taxon>
        <taxon>Insecta</taxon>
        <taxon>Pterygota</taxon>
        <taxon>Neoptera</taxon>
        <taxon>Endopterygota</taxon>
        <taxon>Diptera</taxon>
        <taxon>Nematocera</taxon>
        <taxon>Sciaroidea</taxon>
        <taxon>Sciaridae</taxon>
        <taxon>Pseudolycoriella</taxon>
    </lineage>
</organism>
<dbReference type="Proteomes" id="UP001151699">
    <property type="component" value="Chromosome B"/>
</dbReference>
<dbReference type="PROSITE" id="PS00061">
    <property type="entry name" value="ADH_SHORT"/>
    <property type="match status" value="1"/>
</dbReference>
<dbReference type="InterPro" id="IPR002426">
    <property type="entry name" value="ADH_Ceratitis-type"/>
</dbReference>
<sequence>MSIFEGKTAIVTGGVSGIGYATVKHFLKQNIQNVAILDLDDAKNVTQGLRNTFTKQNIVFIKADVTKKEQVKSAFDEVISKFNFVDFVVANAGVLREKDYELTINVNLLGLSHTIYTAIDVMNKDKGRGGIIVSIASVAGLNGFYGMPVYSATKHGVIGLNRCFGTDYFFNKYGIKFLTVCPGFTDTAILDDLENRLSDGTLDATLQARSVMAFQTADSVGLCITEIINSGKNGSVWIVDDGKTREITLQKYSL</sequence>